<organism evidence="1 2">
    <name type="scientific">Ammoniphilus resinae</name>
    <dbReference type="NCBI Taxonomy" id="861532"/>
    <lineage>
        <taxon>Bacteria</taxon>
        <taxon>Bacillati</taxon>
        <taxon>Bacillota</taxon>
        <taxon>Bacilli</taxon>
        <taxon>Bacillales</taxon>
        <taxon>Paenibacillaceae</taxon>
        <taxon>Aneurinibacillus group</taxon>
        <taxon>Ammoniphilus</taxon>
    </lineage>
</organism>
<proteinExistence type="predicted"/>
<gene>
    <name evidence="1" type="ORF">J2Z37_003830</name>
</gene>
<dbReference type="EMBL" id="JAGGKT010000013">
    <property type="protein sequence ID" value="MBP1933817.1"/>
    <property type="molecule type" value="Genomic_DNA"/>
</dbReference>
<reference evidence="1 2" key="1">
    <citation type="submission" date="2021-03" db="EMBL/GenBank/DDBJ databases">
        <title>Genomic Encyclopedia of Type Strains, Phase IV (KMG-IV): sequencing the most valuable type-strain genomes for metagenomic binning, comparative biology and taxonomic classification.</title>
        <authorList>
            <person name="Goeker M."/>
        </authorList>
    </citation>
    <scope>NUCLEOTIDE SEQUENCE [LARGE SCALE GENOMIC DNA]</scope>
    <source>
        <strain evidence="1 2">DSM 24738</strain>
    </source>
</reference>
<dbReference type="InterPro" id="IPR026838">
    <property type="entry name" value="YheC/D"/>
</dbReference>
<keyword evidence="2" id="KW-1185">Reference proteome</keyword>
<comment type="caution">
    <text evidence="1">The sequence shown here is derived from an EMBL/GenBank/DDBJ whole genome shotgun (WGS) entry which is preliminary data.</text>
</comment>
<protein>
    <recommendedName>
        <fullName evidence="3">YheC/YheD family protein</fullName>
    </recommendedName>
</protein>
<name>A0ABS4GUS7_9BACL</name>
<dbReference type="Proteomes" id="UP001519343">
    <property type="component" value="Unassembled WGS sequence"/>
</dbReference>
<evidence type="ECO:0000313" key="2">
    <source>
        <dbReference type="Proteomes" id="UP001519343"/>
    </source>
</evidence>
<dbReference type="Pfam" id="PF14398">
    <property type="entry name" value="ATPgrasp_YheCD"/>
    <property type="match status" value="1"/>
</dbReference>
<evidence type="ECO:0008006" key="3">
    <source>
        <dbReference type="Google" id="ProtNLM"/>
    </source>
</evidence>
<sequence>MEYFFEILSDNETMNRLCLPSMHAERLGIQDRKQLLLTFGTKSVPVELKSDAISNHSTLRISTSILEQLQLPSFPRYQIRWRESKLIIGPYIGILVSHTHSFLDNHIQILSSFIQNYEQLGGAILAFSLEGVNPNDRLIRGFLYNPYAKRWEKGTYAYPTALFSILEEHFPEHRNDLHSILKHFYGILGKRVFNFPTINKWEMHQWLQQYPLIHGYLPDTLLYNEPKEIHQMLKKHQIVCIRPVHAHPGLCLLKAEKVRNGVAVRYQNKDQSQQVLLRNRKQFFSFFQKHLTPHEYLIQEAIDLPTIKGRNVDFRLSLVKDGKGEWTNLGIFGRYGEKKSMTGTDGYVESGKLTLQKVLALGHEGAVSWNEWMTYLSVQAARAMEEYGSHYGNLGLDLALDKRKRLWLLEINSEKPTTYIAPSAGKEELLQQTRQMSMLYCKRLAGF</sequence>
<dbReference type="SUPFAM" id="SSF56059">
    <property type="entry name" value="Glutathione synthetase ATP-binding domain-like"/>
    <property type="match status" value="1"/>
</dbReference>
<accession>A0ABS4GUS7</accession>
<dbReference type="RefSeq" id="WP_209811823.1">
    <property type="nucleotide sequence ID" value="NZ_JAGGKT010000013.1"/>
</dbReference>
<evidence type="ECO:0000313" key="1">
    <source>
        <dbReference type="EMBL" id="MBP1933817.1"/>
    </source>
</evidence>